<dbReference type="GeneID" id="112694207"/>
<dbReference type="InterPro" id="IPR001810">
    <property type="entry name" value="F-box_dom"/>
</dbReference>
<name>A0A8B8GQT5_9HEMI</name>
<dbReference type="PROSITE" id="PS50181">
    <property type="entry name" value="FBOX"/>
    <property type="match status" value="1"/>
</dbReference>
<dbReference type="Pfam" id="PF00646">
    <property type="entry name" value="F-box"/>
    <property type="match status" value="1"/>
</dbReference>
<evidence type="ECO:0000313" key="2">
    <source>
        <dbReference type="Proteomes" id="UP000694846"/>
    </source>
</evidence>
<dbReference type="OrthoDB" id="2095648at2759"/>
<dbReference type="Proteomes" id="UP000694846">
    <property type="component" value="Unplaced"/>
</dbReference>
<keyword evidence="2" id="KW-1185">Reference proteome</keyword>
<feature type="domain" description="F-box" evidence="1">
    <location>
        <begin position="77"/>
        <end position="127"/>
    </location>
</feature>
<protein>
    <submittedName>
        <fullName evidence="3">Uncharacterized protein LOC112694207 isoform X1</fullName>
    </submittedName>
</protein>
<sequence>MHCIWTANCVSVANCEAIKIMSKIDMVDSELITRLNEIDYPNSLKAWSDLNYVESISCSSLNLNYNVNTYKENNPVQINELHLPLEIMERIVYYFDGITLLKFKLLSETCNTIVQNVLRYHKLWKKICLKEITKKYFIELINKKLHALVSLDSLSEIEYGQLYKNWLQWQCSSFKTTLIGEYHFIGQDAINKIICYKYDVIVVFKNCTYLVSLLKNEKKTNAYVIKVNSLSELQNIFTLVMLNPQHQIYDESEDFNRFVTCHQKGKNVCPLHGTTDEVYHGNTTSHYTGNLIDMDANIYINTCCWVRETWYEWYSNNTNFVTGHKCKNLSCTMFISVVHGVIIGRLNNSVVIHGIYNKLCTKVDSWLIPKYTKATAIYIYTNILFIGTQNSYLLAYRIQCWDDLINLKKRNNLLEKKLAIGQIIKFDIMDFENIRVIVVASKSSVLWIKIN</sequence>
<reference evidence="3" key="1">
    <citation type="submission" date="2025-08" db="UniProtKB">
        <authorList>
            <consortium name="RefSeq"/>
        </authorList>
    </citation>
    <scope>IDENTIFICATION</scope>
    <source>
        <tissue evidence="3">Whole body</tissue>
    </source>
</reference>
<organism evidence="2 3">
    <name type="scientific">Sipha flava</name>
    <name type="common">yellow sugarcane aphid</name>
    <dbReference type="NCBI Taxonomy" id="143950"/>
    <lineage>
        <taxon>Eukaryota</taxon>
        <taxon>Metazoa</taxon>
        <taxon>Ecdysozoa</taxon>
        <taxon>Arthropoda</taxon>
        <taxon>Hexapoda</taxon>
        <taxon>Insecta</taxon>
        <taxon>Pterygota</taxon>
        <taxon>Neoptera</taxon>
        <taxon>Paraneoptera</taxon>
        <taxon>Hemiptera</taxon>
        <taxon>Sternorrhyncha</taxon>
        <taxon>Aphidomorpha</taxon>
        <taxon>Aphidoidea</taxon>
        <taxon>Aphididae</taxon>
        <taxon>Sipha</taxon>
    </lineage>
</organism>
<evidence type="ECO:0000259" key="1">
    <source>
        <dbReference type="PROSITE" id="PS50181"/>
    </source>
</evidence>
<gene>
    <name evidence="3" type="primary">LOC112694207</name>
</gene>
<dbReference type="RefSeq" id="XP_025425395.1">
    <property type="nucleotide sequence ID" value="XM_025569610.1"/>
</dbReference>
<dbReference type="AlphaFoldDB" id="A0A8B8GQT5"/>
<proteinExistence type="predicted"/>
<accession>A0A8B8GQT5</accession>
<evidence type="ECO:0000313" key="3">
    <source>
        <dbReference type="RefSeq" id="XP_025425395.1"/>
    </source>
</evidence>